<dbReference type="AlphaFoldDB" id="A0A8H4RG80"/>
<comment type="caution">
    <text evidence="3">The sequence shown here is derived from an EMBL/GenBank/DDBJ whole genome shotgun (WGS) entry which is preliminary data.</text>
</comment>
<dbReference type="Proteomes" id="UP000566819">
    <property type="component" value="Unassembled WGS sequence"/>
</dbReference>
<organism evidence="3 4">
    <name type="scientific">Cudoniella acicularis</name>
    <dbReference type="NCBI Taxonomy" id="354080"/>
    <lineage>
        <taxon>Eukaryota</taxon>
        <taxon>Fungi</taxon>
        <taxon>Dikarya</taxon>
        <taxon>Ascomycota</taxon>
        <taxon>Pezizomycotina</taxon>
        <taxon>Leotiomycetes</taxon>
        <taxon>Helotiales</taxon>
        <taxon>Tricladiaceae</taxon>
        <taxon>Cudoniella</taxon>
    </lineage>
</organism>
<feature type="compositionally biased region" description="Polar residues" evidence="1">
    <location>
        <begin position="90"/>
        <end position="100"/>
    </location>
</feature>
<gene>
    <name evidence="3" type="ORF">G7Y89_g8654</name>
</gene>
<dbReference type="EMBL" id="JAAMPI010000670">
    <property type="protein sequence ID" value="KAF4629492.1"/>
    <property type="molecule type" value="Genomic_DNA"/>
</dbReference>
<reference evidence="3 4" key="1">
    <citation type="submission" date="2020-03" db="EMBL/GenBank/DDBJ databases">
        <title>Draft Genome Sequence of Cudoniella acicularis.</title>
        <authorList>
            <person name="Buettner E."/>
            <person name="Kellner H."/>
        </authorList>
    </citation>
    <scope>NUCLEOTIDE SEQUENCE [LARGE SCALE GENOMIC DNA]</scope>
    <source>
        <strain evidence="3 4">DSM 108380</strain>
    </source>
</reference>
<feature type="signal peptide" evidence="2">
    <location>
        <begin position="1"/>
        <end position="18"/>
    </location>
</feature>
<keyword evidence="2" id="KW-0732">Signal</keyword>
<evidence type="ECO:0000313" key="4">
    <source>
        <dbReference type="Proteomes" id="UP000566819"/>
    </source>
</evidence>
<accession>A0A8H4RG80</accession>
<evidence type="ECO:0000256" key="1">
    <source>
        <dbReference type="SAM" id="MobiDB-lite"/>
    </source>
</evidence>
<sequence length="193" mass="20654">MPRLSSAFWACVFVAAEAAVHQIPLVDHYRSISQTSGIETTHNHTPAQHILTRATSGDAYGGIPLKQSTSNGTPSSPLPPTAGAHGATPIENTVPTSEHSTPPPPLLILQVIKATHSNMLTCFLAAKSKMIRYPLVDSKSNSNPSSKQQKFGQALSSTVDNGLLDHNVFSIKLPHGLRDLQNPRTTAHSRLEA</sequence>
<keyword evidence="4" id="KW-1185">Reference proteome</keyword>
<feature type="chain" id="PRO_5034259024" evidence="2">
    <location>
        <begin position="19"/>
        <end position="193"/>
    </location>
</feature>
<evidence type="ECO:0000313" key="3">
    <source>
        <dbReference type="EMBL" id="KAF4629492.1"/>
    </source>
</evidence>
<evidence type="ECO:0000256" key="2">
    <source>
        <dbReference type="SAM" id="SignalP"/>
    </source>
</evidence>
<feature type="region of interest" description="Disordered" evidence="1">
    <location>
        <begin position="61"/>
        <end position="102"/>
    </location>
</feature>
<protein>
    <submittedName>
        <fullName evidence="3">Uncharacterized protein</fullName>
    </submittedName>
</protein>
<proteinExistence type="predicted"/>
<feature type="compositionally biased region" description="Polar residues" evidence="1">
    <location>
        <begin position="66"/>
        <end position="75"/>
    </location>
</feature>
<dbReference type="OrthoDB" id="771136at2759"/>
<name>A0A8H4RG80_9HELO</name>